<dbReference type="SUPFAM" id="SSF53335">
    <property type="entry name" value="S-adenosyl-L-methionine-dependent methyltransferases"/>
    <property type="match status" value="1"/>
</dbReference>
<gene>
    <name evidence="2" type="ORF">OEZ85_002995</name>
</gene>
<dbReference type="Pfam" id="PF03492">
    <property type="entry name" value="Methyltransf_7"/>
    <property type="match status" value="1"/>
</dbReference>
<evidence type="ECO:0000313" key="3">
    <source>
        <dbReference type="Proteomes" id="UP001244341"/>
    </source>
</evidence>
<organism evidence="2 3">
    <name type="scientific">Tetradesmus obliquus</name>
    <name type="common">Green alga</name>
    <name type="synonym">Acutodesmus obliquus</name>
    <dbReference type="NCBI Taxonomy" id="3088"/>
    <lineage>
        <taxon>Eukaryota</taxon>
        <taxon>Viridiplantae</taxon>
        <taxon>Chlorophyta</taxon>
        <taxon>core chlorophytes</taxon>
        <taxon>Chlorophyceae</taxon>
        <taxon>CS clade</taxon>
        <taxon>Sphaeropleales</taxon>
        <taxon>Scenedesmaceae</taxon>
        <taxon>Tetradesmus</taxon>
    </lineage>
</organism>
<feature type="compositionally biased region" description="Low complexity" evidence="1">
    <location>
        <begin position="1"/>
        <end position="16"/>
    </location>
</feature>
<dbReference type="Proteomes" id="UP001244341">
    <property type="component" value="Chromosome 5b"/>
</dbReference>
<keyword evidence="3" id="KW-1185">Reference proteome</keyword>
<feature type="region of interest" description="Disordered" evidence="1">
    <location>
        <begin position="1"/>
        <end position="29"/>
    </location>
</feature>
<dbReference type="InterPro" id="IPR029063">
    <property type="entry name" value="SAM-dependent_MTases_sf"/>
</dbReference>
<dbReference type="Gene3D" id="3.40.50.150">
    <property type="entry name" value="Vaccinia Virus protein VP39"/>
    <property type="match status" value="1"/>
</dbReference>
<reference evidence="2 3" key="1">
    <citation type="submission" date="2023-05" db="EMBL/GenBank/DDBJ databases">
        <title>A 100% complete, gapless, phased diploid assembly of the Scenedesmus obliquus UTEX 3031 genome.</title>
        <authorList>
            <person name="Biondi T.C."/>
            <person name="Hanschen E.R."/>
            <person name="Kwon T."/>
            <person name="Eng W."/>
            <person name="Kruse C.P.S."/>
            <person name="Koehler S.I."/>
            <person name="Kunde Y."/>
            <person name="Gleasner C.D."/>
            <person name="You Mak K.T."/>
            <person name="Polle J."/>
            <person name="Hovde B.T."/>
            <person name="Starkenburg S.R."/>
        </authorList>
    </citation>
    <scope>NUCLEOTIDE SEQUENCE [LARGE SCALE GENOMIC DNA]</scope>
    <source>
        <strain evidence="2 3">DOE0152z</strain>
    </source>
</reference>
<proteinExistence type="predicted"/>
<dbReference type="InterPro" id="IPR005299">
    <property type="entry name" value="MeTrfase_7"/>
</dbReference>
<accession>A0ABY8TZ90</accession>
<evidence type="ECO:0000256" key="1">
    <source>
        <dbReference type="SAM" id="MobiDB-lite"/>
    </source>
</evidence>
<dbReference type="EMBL" id="CP126212">
    <property type="protein sequence ID" value="WIA14471.1"/>
    <property type="molecule type" value="Genomic_DNA"/>
</dbReference>
<dbReference type="PANTHER" id="PTHR31009">
    <property type="entry name" value="S-ADENOSYL-L-METHIONINE:CARBOXYL METHYLTRANSFERASE FAMILY PROTEIN"/>
    <property type="match status" value="1"/>
</dbReference>
<evidence type="ECO:0000313" key="2">
    <source>
        <dbReference type="EMBL" id="WIA14471.1"/>
    </source>
</evidence>
<protein>
    <submittedName>
        <fullName evidence="2">Uncharacterized protein</fullName>
    </submittedName>
</protein>
<sequence length="367" mass="39650">MSAETQKQQQQQQQQQALHSGMKRHFYSQHSSTQGNAVDLCREMLLQAATDMPLPSNTTTTDNQANAALHGEQQQHGCHCCCCINVAEWGCSHGANSIAPVALTAEVLQQRLAVGCSMYSRNFPRASLSLGFSFSSLHWQSSSAVRLSRTVNPGCSKTTPEEHAALRAHAISDLSAFLRLRGEEFVPSGLLLLCYVGYSDAVPLSECGSVSGVESLLSGMAFHDAAQAVAEGMVADGLLQLEDLGSMAAPVYFLDEASQRGVYADVADTWELLSFDIVDNVSPMRREYQEGRASNEQQAAPQVFVNFWRALMEPFMQQGLARPAAGRSAADVAALLATFFERMTAAALANLQPASYPAARVLLRRAG</sequence>
<name>A0ABY8TZ90_TETOB</name>